<evidence type="ECO:0000313" key="3">
    <source>
        <dbReference type="Proteomes" id="UP001163046"/>
    </source>
</evidence>
<gene>
    <name evidence="2" type="ORF">OS493_004613</name>
</gene>
<evidence type="ECO:0000256" key="1">
    <source>
        <dbReference type="SAM" id="MobiDB-lite"/>
    </source>
</evidence>
<name>A0A9W9ZFY6_9CNID</name>
<accession>A0A9W9ZFY6</accession>
<proteinExistence type="predicted"/>
<evidence type="ECO:0000313" key="2">
    <source>
        <dbReference type="EMBL" id="KAJ7381018.1"/>
    </source>
</evidence>
<feature type="region of interest" description="Disordered" evidence="1">
    <location>
        <begin position="162"/>
        <end position="186"/>
    </location>
</feature>
<dbReference type="Proteomes" id="UP001163046">
    <property type="component" value="Unassembled WGS sequence"/>
</dbReference>
<feature type="region of interest" description="Disordered" evidence="1">
    <location>
        <begin position="222"/>
        <end position="248"/>
    </location>
</feature>
<protein>
    <submittedName>
        <fullName evidence="2">Uncharacterized protein</fullName>
    </submittedName>
</protein>
<reference evidence="2" key="1">
    <citation type="submission" date="2023-01" db="EMBL/GenBank/DDBJ databases">
        <title>Genome assembly of the deep-sea coral Lophelia pertusa.</title>
        <authorList>
            <person name="Herrera S."/>
            <person name="Cordes E."/>
        </authorList>
    </citation>
    <scope>NUCLEOTIDE SEQUENCE</scope>
    <source>
        <strain evidence="2">USNM1676648</strain>
        <tissue evidence="2">Polyp</tissue>
    </source>
</reference>
<sequence length="274" mass="29953">MDSDKNTDEDNSNTDDTKKKTKSSIQPVVQDGTIDRIEPISTYAATKLECETTTSVLADHKGNGANANCSNQEPCHLRGLNCDEAAITSEDPTSGGMVPPGYGTGEDTTHDDSTISAEDSKLNVEATDFVPADHRGNEPDANCPIDSSTLSVEAREFVPRNNAEFPPTGVARSVPSGVTSHPESEFHNRPMLHLKSILLHRPESHLIPVFVHEPETNLTPEFYQRPVSPSFPRFQANPRDSARPPAYHGDHQAYMQQGNANMVGTFQSHWSTQC</sequence>
<feature type="region of interest" description="Disordered" evidence="1">
    <location>
        <begin position="1"/>
        <end position="33"/>
    </location>
</feature>
<dbReference type="EMBL" id="MU826351">
    <property type="protein sequence ID" value="KAJ7381018.1"/>
    <property type="molecule type" value="Genomic_DNA"/>
</dbReference>
<comment type="caution">
    <text evidence="2">The sequence shown here is derived from an EMBL/GenBank/DDBJ whole genome shotgun (WGS) entry which is preliminary data.</text>
</comment>
<dbReference type="AlphaFoldDB" id="A0A9W9ZFY6"/>
<organism evidence="2 3">
    <name type="scientific">Desmophyllum pertusum</name>
    <dbReference type="NCBI Taxonomy" id="174260"/>
    <lineage>
        <taxon>Eukaryota</taxon>
        <taxon>Metazoa</taxon>
        <taxon>Cnidaria</taxon>
        <taxon>Anthozoa</taxon>
        <taxon>Hexacorallia</taxon>
        <taxon>Scleractinia</taxon>
        <taxon>Caryophylliina</taxon>
        <taxon>Caryophylliidae</taxon>
        <taxon>Desmophyllum</taxon>
    </lineage>
</organism>
<keyword evidence="3" id="KW-1185">Reference proteome</keyword>
<feature type="region of interest" description="Disordered" evidence="1">
    <location>
        <begin position="88"/>
        <end position="114"/>
    </location>
</feature>